<evidence type="ECO:0000313" key="2">
    <source>
        <dbReference type="EMBL" id="KAK7428384.1"/>
    </source>
</evidence>
<comment type="caution">
    <text evidence="2">The sequence shown here is derived from an EMBL/GenBank/DDBJ whole genome shotgun (WGS) entry which is preliminary data.</text>
</comment>
<protein>
    <submittedName>
        <fullName evidence="2">Uncharacterized protein</fullName>
    </submittedName>
</protein>
<evidence type="ECO:0000313" key="3">
    <source>
        <dbReference type="Proteomes" id="UP001498421"/>
    </source>
</evidence>
<name>A0ABR1I579_9HYPO</name>
<organism evidence="2 3">
    <name type="scientific">Neonectria magnoliae</name>
    <dbReference type="NCBI Taxonomy" id="2732573"/>
    <lineage>
        <taxon>Eukaryota</taxon>
        <taxon>Fungi</taxon>
        <taxon>Dikarya</taxon>
        <taxon>Ascomycota</taxon>
        <taxon>Pezizomycotina</taxon>
        <taxon>Sordariomycetes</taxon>
        <taxon>Hypocreomycetidae</taxon>
        <taxon>Hypocreales</taxon>
        <taxon>Nectriaceae</taxon>
        <taxon>Neonectria</taxon>
    </lineage>
</organism>
<dbReference type="EMBL" id="JAZAVK010000042">
    <property type="protein sequence ID" value="KAK7428384.1"/>
    <property type="molecule type" value="Genomic_DNA"/>
</dbReference>
<feature type="compositionally biased region" description="Low complexity" evidence="1">
    <location>
        <begin position="314"/>
        <end position="335"/>
    </location>
</feature>
<reference evidence="2 3" key="1">
    <citation type="journal article" date="2025" name="Microbiol. Resour. Announc.">
        <title>Draft genome sequences for Neonectria magnoliae and Neonectria punicea, canker pathogens of Liriodendron tulipifera and Acer saccharum in West Virginia.</title>
        <authorList>
            <person name="Petronek H.M."/>
            <person name="Kasson M.T."/>
            <person name="Metheny A.M."/>
            <person name="Stauder C.M."/>
            <person name="Lovett B."/>
            <person name="Lynch S.C."/>
            <person name="Garnas J.R."/>
            <person name="Kasson L.R."/>
            <person name="Stajich J.E."/>
        </authorList>
    </citation>
    <scope>NUCLEOTIDE SEQUENCE [LARGE SCALE GENOMIC DNA]</scope>
    <source>
        <strain evidence="2 3">NRRL 64651</strain>
    </source>
</reference>
<accession>A0ABR1I579</accession>
<keyword evidence="3" id="KW-1185">Reference proteome</keyword>
<sequence>MTGRPPSGQGHGQTSLNPLGVQFFSSLEGLEVITSADRQLIRGHNLVGAVRLQFVRPTYFDEQGGEHVELLDGRNDLDILLSMYVYPFPDIKEWDSQWFFFDVQLHPYQLQFRRKVVDGDESVVGSWEISYGKLAQARGQMCFQPVVERSLRHAGGFFPTIASRASFQGPIDTTTLRFKAGSLSEDQLKCCGFVQCQTYLAPPRDNDPPFKGGRAFHILAYMPYDQQPWKSRIGWMKNSAEGGFVARKWVYGRGSIIGGLNAALLEKEPEPGQDVLVVLVDEFGFTSRATFDSGGSTGSGLSPQKKRPEPGMGRSPFSSSPVGPSSRRPSAPSSA</sequence>
<dbReference type="Proteomes" id="UP001498421">
    <property type="component" value="Unassembled WGS sequence"/>
</dbReference>
<proteinExistence type="predicted"/>
<feature type="region of interest" description="Disordered" evidence="1">
    <location>
        <begin position="291"/>
        <end position="335"/>
    </location>
</feature>
<feature type="compositionally biased region" description="Polar residues" evidence="1">
    <location>
        <begin position="291"/>
        <end position="302"/>
    </location>
</feature>
<evidence type="ECO:0000256" key="1">
    <source>
        <dbReference type="SAM" id="MobiDB-lite"/>
    </source>
</evidence>
<gene>
    <name evidence="2" type="ORF">QQZ08_005141</name>
</gene>